<gene>
    <name evidence="2" type="primary">hyaD</name>
    <name evidence="2" type="ORF">ERS370011_00450</name>
</gene>
<organism evidence="2 3">
    <name type="scientific">Bordetella pseudohinzii</name>
    <dbReference type="NCBI Taxonomy" id="1331258"/>
    <lineage>
        <taxon>Bacteria</taxon>
        <taxon>Pseudomonadati</taxon>
        <taxon>Pseudomonadota</taxon>
        <taxon>Betaproteobacteria</taxon>
        <taxon>Burkholderiales</taxon>
        <taxon>Alcaligenaceae</taxon>
        <taxon>Bordetella</taxon>
    </lineage>
</organism>
<accession>A0A0M7CMN5</accession>
<dbReference type="CDD" id="cd00761">
    <property type="entry name" value="Glyco_tranf_GTA_type"/>
    <property type="match status" value="1"/>
</dbReference>
<feature type="domain" description="Glycosyltransferase 2-like" evidence="1">
    <location>
        <begin position="212"/>
        <end position="337"/>
    </location>
</feature>
<dbReference type="InterPro" id="IPR029044">
    <property type="entry name" value="Nucleotide-diphossugar_trans"/>
</dbReference>
<dbReference type="EC" id="2.4.1.212" evidence="2"/>
<protein>
    <submittedName>
        <fullName evidence="2">Hyaluronan synthase</fullName>
        <ecNumber evidence="2">2.4.1.212</ecNumber>
    </submittedName>
</protein>
<dbReference type="OrthoDB" id="9802649at2"/>
<dbReference type="SUPFAM" id="SSF53448">
    <property type="entry name" value="Nucleotide-diphospho-sugar transferases"/>
    <property type="match status" value="1"/>
</dbReference>
<dbReference type="EMBL" id="CYTV01000001">
    <property type="protein sequence ID" value="CUI40599.1"/>
    <property type="molecule type" value="Genomic_DNA"/>
</dbReference>
<dbReference type="Pfam" id="PF00535">
    <property type="entry name" value="Glycos_transf_2"/>
    <property type="match status" value="1"/>
</dbReference>
<dbReference type="InterPro" id="IPR001173">
    <property type="entry name" value="Glyco_trans_2-like"/>
</dbReference>
<keyword evidence="2" id="KW-0808">Transferase</keyword>
<evidence type="ECO:0000313" key="3">
    <source>
        <dbReference type="Proteomes" id="UP000053096"/>
    </source>
</evidence>
<dbReference type="Gene3D" id="3.90.550.10">
    <property type="entry name" value="Spore Coat Polysaccharide Biosynthesis Protein SpsA, Chain A"/>
    <property type="match status" value="1"/>
</dbReference>
<evidence type="ECO:0000313" key="2">
    <source>
        <dbReference type="EMBL" id="CUI40599.1"/>
    </source>
</evidence>
<dbReference type="AlphaFoldDB" id="A0A0M7CMN5"/>
<sequence>MLGTILLNLSQKRAHRYVNTFHAWEVLHRHADNPVLLNRIGLFDTARRTGRGGREAELARARATLEWTGENPGLERRDFLGRVSDHERQQYALALGRLAPQEASGWLRDSESDIALGLALAEGNAQAAQWHAAALSPARRDDLKKANNLRAVVAAQHCMAGHYVQARKNLTYILTNSGIELPAKNSPMAMDDFLSDFPQQNPAGVADHGLVTVIICAHNAAPFIDKALLSVQRQTYQNIEIVAIDDGSTDNTFAHLTAASSNNLRINTLRTENRGVYAARNIALSRSRGRFITFLDADDIMLPRRIEQQLEGLLSGQAQACTSRLLRLTPDGQLVSPRIYPFIRHNPASLMMRREVYERLGSYEEVRFGADDEYEHRIRLHCGTDSLRRDAAVHTIALHHPASLTQAAASGLTSPAGRQARIRYREEWVRRHLQHGLSRDNPSLS</sequence>
<reference evidence="2 3" key="1">
    <citation type="submission" date="2015-09" db="EMBL/GenBank/DDBJ databases">
        <authorList>
            <person name="Jackson K.R."/>
            <person name="Lunt B.L."/>
            <person name="Fisher J.N.B."/>
            <person name="Gardner A.V."/>
            <person name="Bailey M.E."/>
            <person name="Deus L.M."/>
            <person name="Earl A.S."/>
            <person name="Gibby P.D."/>
            <person name="Hartmann K.A."/>
            <person name="Liu J.E."/>
            <person name="Manci A.M."/>
            <person name="Nielsen D.A."/>
            <person name="Solomon M.B."/>
            <person name="Breakwell D.P."/>
            <person name="Burnett S.H."/>
            <person name="Grose J.H."/>
        </authorList>
    </citation>
    <scope>NUCLEOTIDE SEQUENCE [LARGE SCALE GENOMIC DNA]</scope>
    <source>
        <strain evidence="2 3">2789STDY5608636</strain>
    </source>
</reference>
<dbReference type="RefSeq" id="WP_082149491.1">
    <property type="nucleotide sequence ID" value="NZ_CAJGUP010000138.1"/>
</dbReference>
<dbReference type="PANTHER" id="PTHR22916">
    <property type="entry name" value="GLYCOSYLTRANSFERASE"/>
    <property type="match status" value="1"/>
</dbReference>
<proteinExistence type="predicted"/>
<dbReference type="GO" id="GO:0050501">
    <property type="term" value="F:hyaluronan synthase activity"/>
    <property type="evidence" value="ECO:0007669"/>
    <property type="project" value="UniProtKB-EC"/>
</dbReference>
<name>A0A0M7CMN5_9BORD</name>
<keyword evidence="2" id="KW-0328">Glycosyltransferase</keyword>
<dbReference type="Proteomes" id="UP000053096">
    <property type="component" value="Unassembled WGS sequence"/>
</dbReference>
<evidence type="ECO:0000259" key="1">
    <source>
        <dbReference type="Pfam" id="PF00535"/>
    </source>
</evidence>